<dbReference type="HOGENOM" id="CLU_030831_0_1_1"/>
<keyword evidence="3" id="KW-1185">Reference proteome</keyword>
<accession>G0N1G0</accession>
<evidence type="ECO:0000313" key="2">
    <source>
        <dbReference type="EMBL" id="EGT50160.1"/>
    </source>
</evidence>
<dbReference type="PANTHER" id="PTHR23014:SF1">
    <property type="entry name" value="DUF38 DOMAIN-CONTAINING PROTEIN-RELATED"/>
    <property type="match status" value="1"/>
</dbReference>
<dbReference type="AlphaFoldDB" id="G0N1G0"/>
<dbReference type="InterPro" id="IPR002900">
    <property type="entry name" value="DUF38/FTH_CAE_spp"/>
</dbReference>
<protein>
    <recommendedName>
        <fullName evidence="1">DUF38 domain-containing protein</fullName>
    </recommendedName>
</protein>
<proteinExistence type="predicted"/>
<organism evidence="3">
    <name type="scientific">Caenorhabditis brenneri</name>
    <name type="common">Nematode worm</name>
    <dbReference type="NCBI Taxonomy" id="135651"/>
    <lineage>
        <taxon>Eukaryota</taxon>
        <taxon>Metazoa</taxon>
        <taxon>Ecdysozoa</taxon>
        <taxon>Nematoda</taxon>
        <taxon>Chromadorea</taxon>
        <taxon>Rhabditida</taxon>
        <taxon>Rhabditina</taxon>
        <taxon>Rhabditomorpha</taxon>
        <taxon>Rhabditoidea</taxon>
        <taxon>Rhabditidae</taxon>
        <taxon>Peloderinae</taxon>
        <taxon>Caenorhabditis</taxon>
    </lineage>
</organism>
<dbReference type="PANTHER" id="PTHR23014">
    <property type="entry name" value="F-BOX A PROTEIN"/>
    <property type="match status" value="1"/>
</dbReference>
<dbReference type="Pfam" id="PF01827">
    <property type="entry name" value="FTH"/>
    <property type="match status" value="1"/>
</dbReference>
<dbReference type="OMA" id="VEIECKM"/>
<dbReference type="InParanoid" id="G0N1G0"/>
<name>G0N1G0_CAEBE</name>
<dbReference type="EMBL" id="GL379827">
    <property type="protein sequence ID" value="EGT50160.1"/>
    <property type="molecule type" value="Genomic_DNA"/>
</dbReference>
<feature type="domain" description="DUF38" evidence="1">
    <location>
        <begin position="91"/>
        <end position="195"/>
    </location>
</feature>
<evidence type="ECO:0000313" key="3">
    <source>
        <dbReference type="Proteomes" id="UP000008068"/>
    </source>
</evidence>
<reference evidence="3" key="1">
    <citation type="submission" date="2011-07" db="EMBL/GenBank/DDBJ databases">
        <authorList>
            <consortium name="Caenorhabditis brenneri Sequencing and Analysis Consortium"/>
            <person name="Wilson R.K."/>
        </authorList>
    </citation>
    <scope>NUCLEOTIDE SEQUENCE [LARGE SCALE GENOMIC DNA]</scope>
    <source>
        <strain evidence="3">PB2801</strain>
    </source>
</reference>
<evidence type="ECO:0000259" key="1">
    <source>
        <dbReference type="Pfam" id="PF01827"/>
    </source>
</evidence>
<sequence>MISSLLEVPDLGLRRVLEKYGHDEISLKYWKNENGTDIIYGPENMKSIKNSDFLEVFAQDFILMVRNQKKVMRNFLVEIFGENYLEATVFKDSINTDQLKTEILSLKIENQDQILSILPFFNAIGKLEISGYSKINEEKLQIDKIMELDQWKQAKELEVFHFRISAPIQNFLHFSRVFITLERITVEDLVMLKKSPTLEFWEIWLIENQPESYFSSRFGPPNIDSDDLEYEKVRWFFKIPFFFSKKKMRCLQWSFMTISYCFIAQKLINCVVEP</sequence>
<dbReference type="Proteomes" id="UP000008068">
    <property type="component" value="Unassembled WGS sequence"/>
</dbReference>
<gene>
    <name evidence="2" type="ORF">CAEBREN_14046</name>
</gene>